<reference evidence="8 9" key="1">
    <citation type="journal article" date="2024" name="G3 (Bethesda)">
        <title>Genome assembly of Hibiscus sabdariffa L. provides insights into metabolisms of medicinal natural products.</title>
        <authorList>
            <person name="Kim T."/>
        </authorList>
    </citation>
    <scope>NUCLEOTIDE SEQUENCE [LARGE SCALE GENOMIC DNA]</scope>
    <source>
        <strain evidence="8">TK-2024</strain>
        <tissue evidence="8">Old leaves</tissue>
    </source>
</reference>
<keyword evidence="4" id="KW-0932">Cytokinin signaling pathway</keyword>
<dbReference type="PANTHER" id="PTHR33347">
    <property type="entry name" value="OSJNBA0091C07.3 PROTEIN"/>
    <property type="match status" value="1"/>
</dbReference>
<feature type="compositionally biased region" description="Basic and acidic residues" evidence="7">
    <location>
        <begin position="62"/>
        <end position="97"/>
    </location>
</feature>
<dbReference type="Proteomes" id="UP001396334">
    <property type="component" value="Unassembled WGS sequence"/>
</dbReference>
<evidence type="ECO:0000256" key="7">
    <source>
        <dbReference type="SAM" id="MobiDB-lite"/>
    </source>
</evidence>
<sequence>MEPSKTYGALEECHSSESGWTMYIGSSVHGGSDDGHSEKAAADDDQSDDSMVSDASSGPRHQTRETRGCSLEKRGKKSMEKQKVGSMKNKQDKEGKKQTPLKAKRASSDPCPTGTKLRQSIWFGKRN</sequence>
<evidence type="ECO:0000256" key="5">
    <source>
        <dbReference type="ARBA" id="ARBA00023242"/>
    </source>
</evidence>
<evidence type="ECO:0000313" key="8">
    <source>
        <dbReference type="EMBL" id="KAK9021287.1"/>
    </source>
</evidence>
<keyword evidence="5" id="KW-0539">Nucleus</keyword>
<evidence type="ECO:0000256" key="4">
    <source>
        <dbReference type="ARBA" id="ARBA00022864"/>
    </source>
</evidence>
<keyword evidence="9" id="KW-1185">Reference proteome</keyword>
<dbReference type="InterPro" id="IPR044670">
    <property type="entry name" value="SOFL"/>
</dbReference>
<feature type="compositionally biased region" description="Basic and acidic residues" evidence="7">
    <location>
        <begin position="31"/>
        <end position="42"/>
    </location>
</feature>
<accession>A0ABR2S826</accession>
<evidence type="ECO:0000256" key="3">
    <source>
        <dbReference type="ARBA" id="ARBA00022712"/>
    </source>
</evidence>
<evidence type="ECO:0000256" key="2">
    <source>
        <dbReference type="ARBA" id="ARBA00022490"/>
    </source>
</evidence>
<keyword evidence="2" id="KW-0963">Cytoplasm</keyword>
<dbReference type="PANTHER" id="PTHR33347:SF31">
    <property type="entry name" value="PROTEIN SOB FIVE-LIKE 1"/>
    <property type="match status" value="1"/>
</dbReference>
<dbReference type="EMBL" id="JBBPBN010000016">
    <property type="protein sequence ID" value="KAK9021287.1"/>
    <property type="molecule type" value="Genomic_DNA"/>
</dbReference>
<comment type="similarity">
    <text evidence="6">Belongs to the SOFL plant protein family.</text>
</comment>
<feature type="region of interest" description="Disordered" evidence="7">
    <location>
        <begin position="21"/>
        <end position="127"/>
    </location>
</feature>
<keyword evidence="3" id="KW-0203">Cytokinin biosynthesis</keyword>
<comment type="caution">
    <text evidence="8">The sequence shown here is derived from an EMBL/GenBank/DDBJ whole genome shotgun (WGS) entry which is preliminary data.</text>
</comment>
<comment type="subcellular location">
    <subcellularLocation>
        <location evidence="1">Cytoplasm</location>
    </subcellularLocation>
</comment>
<name>A0ABR2S826_9ROSI</name>
<evidence type="ECO:0000313" key="9">
    <source>
        <dbReference type="Proteomes" id="UP001396334"/>
    </source>
</evidence>
<proteinExistence type="inferred from homology"/>
<gene>
    <name evidence="8" type="ORF">V6N11_011285</name>
</gene>
<protein>
    <submittedName>
        <fullName evidence="8">Uncharacterized protein</fullName>
    </submittedName>
</protein>
<organism evidence="8 9">
    <name type="scientific">Hibiscus sabdariffa</name>
    <name type="common">roselle</name>
    <dbReference type="NCBI Taxonomy" id="183260"/>
    <lineage>
        <taxon>Eukaryota</taxon>
        <taxon>Viridiplantae</taxon>
        <taxon>Streptophyta</taxon>
        <taxon>Embryophyta</taxon>
        <taxon>Tracheophyta</taxon>
        <taxon>Spermatophyta</taxon>
        <taxon>Magnoliopsida</taxon>
        <taxon>eudicotyledons</taxon>
        <taxon>Gunneridae</taxon>
        <taxon>Pentapetalae</taxon>
        <taxon>rosids</taxon>
        <taxon>malvids</taxon>
        <taxon>Malvales</taxon>
        <taxon>Malvaceae</taxon>
        <taxon>Malvoideae</taxon>
        <taxon>Hibiscus</taxon>
    </lineage>
</organism>
<evidence type="ECO:0000256" key="1">
    <source>
        <dbReference type="ARBA" id="ARBA00004496"/>
    </source>
</evidence>
<evidence type="ECO:0000256" key="6">
    <source>
        <dbReference type="ARBA" id="ARBA00024199"/>
    </source>
</evidence>